<evidence type="ECO:0000256" key="1">
    <source>
        <dbReference type="SAM" id="MobiDB-lite"/>
    </source>
</evidence>
<dbReference type="Proteomes" id="UP000673975">
    <property type="component" value="Unassembled WGS sequence"/>
</dbReference>
<evidence type="ECO:0000313" key="3">
    <source>
        <dbReference type="EMBL" id="MBP3193177.1"/>
    </source>
</evidence>
<dbReference type="RefSeq" id="WP_210512551.1">
    <property type="nucleotide sequence ID" value="NZ_JAFIDN010000008.1"/>
</dbReference>
<feature type="region of interest" description="Disordered" evidence="1">
    <location>
        <begin position="86"/>
        <end position="107"/>
    </location>
</feature>
<accession>A0A8J7RKX1</accession>
<dbReference type="AlphaFoldDB" id="A0A8J7RKX1"/>
<reference evidence="3" key="1">
    <citation type="submission" date="2021-02" db="EMBL/GenBank/DDBJ databases">
        <title>Natronogracilivirga saccharolytica gen. nov. sp. nov. a new anaerobic, haloalkiliphilic carbohydrate-fermenting bacterium from soda lake and proposing of Cyclonatronumiaceae fam. nov. in the phylum Balneolaeota.</title>
        <authorList>
            <person name="Zhilina T.N."/>
            <person name="Sorokin D.Y."/>
            <person name="Zavarzina D.G."/>
            <person name="Toshchakov S.V."/>
            <person name="Kublanov I.V."/>
        </authorList>
    </citation>
    <scope>NUCLEOTIDE SEQUENCE</scope>
    <source>
        <strain evidence="3">Z-1702</strain>
    </source>
</reference>
<feature type="transmembrane region" description="Helical" evidence="2">
    <location>
        <begin position="21"/>
        <end position="48"/>
    </location>
</feature>
<sequence length="107" mass="11803">MSKKKRRQRTPRRRKRGPSVPMLLTPYNYKLLFMGALLVVLGFGGMYIEGQQYGIYSLFIGPVLIMAGFVVVAVSVFKTDPAVLEKEKEAQAAPESESATTDTTSTA</sequence>
<keyword evidence="2" id="KW-0812">Transmembrane</keyword>
<dbReference type="EMBL" id="JAFIDN010000008">
    <property type="protein sequence ID" value="MBP3193177.1"/>
    <property type="molecule type" value="Genomic_DNA"/>
</dbReference>
<keyword evidence="4" id="KW-1185">Reference proteome</keyword>
<proteinExistence type="predicted"/>
<feature type="transmembrane region" description="Helical" evidence="2">
    <location>
        <begin position="54"/>
        <end position="77"/>
    </location>
</feature>
<name>A0A8J7RKX1_9BACT</name>
<protein>
    <recommendedName>
        <fullName evidence="5">DUF3098 domain-containing protein</fullName>
    </recommendedName>
</protein>
<evidence type="ECO:0000313" key="4">
    <source>
        <dbReference type="Proteomes" id="UP000673975"/>
    </source>
</evidence>
<evidence type="ECO:0008006" key="5">
    <source>
        <dbReference type="Google" id="ProtNLM"/>
    </source>
</evidence>
<evidence type="ECO:0000256" key="2">
    <source>
        <dbReference type="SAM" id="Phobius"/>
    </source>
</evidence>
<organism evidence="3 4">
    <name type="scientific">Natronogracilivirga saccharolytica</name>
    <dbReference type="NCBI Taxonomy" id="2812953"/>
    <lineage>
        <taxon>Bacteria</taxon>
        <taxon>Pseudomonadati</taxon>
        <taxon>Balneolota</taxon>
        <taxon>Balneolia</taxon>
        <taxon>Balneolales</taxon>
        <taxon>Cyclonatronaceae</taxon>
        <taxon>Natronogracilivirga</taxon>
    </lineage>
</organism>
<keyword evidence="2" id="KW-1133">Transmembrane helix</keyword>
<gene>
    <name evidence="3" type="ORF">NATSA_10920</name>
</gene>
<keyword evidence="2" id="KW-0472">Membrane</keyword>
<feature type="compositionally biased region" description="Low complexity" evidence="1">
    <location>
        <begin position="92"/>
        <end position="107"/>
    </location>
</feature>
<comment type="caution">
    <text evidence="3">The sequence shown here is derived from an EMBL/GenBank/DDBJ whole genome shotgun (WGS) entry which is preliminary data.</text>
</comment>